<keyword evidence="3" id="KW-0067">ATP-binding</keyword>
<evidence type="ECO:0000256" key="2">
    <source>
        <dbReference type="ARBA" id="ARBA00022741"/>
    </source>
</evidence>
<dbReference type="InterPro" id="IPR014721">
    <property type="entry name" value="Ribsml_uS5_D2-typ_fold_subgr"/>
</dbReference>
<evidence type="ECO:0000313" key="5">
    <source>
        <dbReference type="EMBL" id="OGE78663.1"/>
    </source>
</evidence>
<dbReference type="InterPro" id="IPR000523">
    <property type="entry name" value="Mg_chelatse_chII-like_cat_dom"/>
</dbReference>
<dbReference type="Gene3D" id="3.40.50.300">
    <property type="entry name" value="P-loop containing nucleotide triphosphate hydrolases"/>
    <property type="match status" value="1"/>
</dbReference>
<name>A0A1F5NM87_9BACT</name>
<comment type="caution">
    <text evidence="5">The sequence shown here is derived from an EMBL/GenBank/DDBJ whole genome shotgun (WGS) entry which is preliminary data.</text>
</comment>
<dbReference type="InterPro" id="IPR004482">
    <property type="entry name" value="Mg_chelat-rel"/>
</dbReference>
<proteinExistence type="inferred from homology"/>
<dbReference type="PRINTS" id="PR01657">
    <property type="entry name" value="MCMFAMILY"/>
</dbReference>
<evidence type="ECO:0000256" key="1">
    <source>
        <dbReference type="ARBA" id="ARBA00006354"/>
    </source>
</evidence>
<dbReference type="AlphaFoldDB" id="A0A1F5NM87"/>
<dbReference type="GO" id="GO:0005524">
    <property type="term" value="F:ATP binding"/>
    <property type="evidence" value="ECO:0007669"/>
    <property type="project" value="UniProtKB-KW"/>
</dbReference>
<feature type="domain" description="AAA+ ATPase" evidence="4">
    <location>
        <begin position="217"/>
        <end position="400"/>
    </location>
</feature>
<dbReference type="EMBL" id="MFDZ01000010">
    <property type="protein sequence ID" value="OGE78663.1"/>
    <property type="molecule type" value="Genomic_DNA"/>
</dbReference>
<dbReference type="GO" id="GO:0003677">
    <property type="term" value="F:DNA binding"/>
    <property type="evidence" value="ECO:0007669"/>
    <property type="project" value="InterPro"/>
</dbReference>
<dbReference type="PANTHER" id="PTHR32039">
    <property type="entry name" value="MAGNESIUM-CHELATASE SUBUNIT CHLI"/>
    <property type="match status" value="1"/>
</dbReference>
<organism evidence="5 6">
    <name type="scientific">Candidatus Daviesbacteria bacterium RIFCSPLOWO2_02_FULL_41_8</name>
    <dbReference type="NCBI Taxonomy" id="1797798"/>
    <lineage>
        <taxon>Bacteria</taxon>
        <taxon>Candidatus Daviesiibacteriota</taxon>
    </lineage>
</organism>
<dbReference type="CDD" id="cd00009">
    <property type="entry name" value="AAA"/>
    <property type="match status" value="1"/>
</dbReference>
<dbReference type="SUPFAM" id="SSF52540">
    <property type="entry name" value="P-loop containing nucleoside triphosphate hydrolases"/>
    <property type="match status" value="1"/>
</dbReference>
<dbReference type="InterPro" id="IPR027417">
    <property type="entry name" value="P-loop_NTPase"/>
</dbReference>
<dbReference type="PANTHER" id="PTHR32039:SF7">
    <property type="entry name" value="COMPETENCE PROTEIN COMM"/>
    <property type="match status" value="1"/>
</dbReference>
<dbReference type="InterPro" id="IPR001208">
    <property type="entry name" value="MCM_dom"/>
</dbReference>
<dbReference type="InterPro" id="IPR003593">
    <property type="entry name" value="AAA+_ATPase"/>
</dbReference>
<sequence length="517" mass="56097">MLAKIISAANIGLDANLVTCEIDISSQGLPSFTIVGLGDRAVEESKERVRAAFRNSGAEFPLHRITVNLAPADMPKEGPAYDLPIALGLLLASGQVISNPEKLDLENTLIAGELSLDGSLRKINGVLPLAILAKTRGIKRMIVPKDNGVEAAIIEGLEVLAPESLQQLVRILLGQESLEFVERPVINLEDGLSYEYDFSQIKGQESAKRALEISAAGGHNILLKGPPGAGKTMLARSFPSILPPLTFEEAIEVTKIYSIAGLLDSNNSLVTTRPFRSPHHSASYVGLLGGGNNIRPGEISLAHRGVLFLDEVAEFPRQSVESLRQPLEDRRITISRASGSISLPAQFVLFAARNPCPCGFLGDKKRNCACMPGQIAKYKRRISGPFLDRIDIYLEVPPVEVEKLSADLEVESSAEIRKKVTAARKIQLDRFKGPPAGRAGKILTNSEMGNKDIKEHCTLTQEGLDLLKMAVSSLNLSARGYHRVLKLSRTIADLATSENIQAEHIAEALQYRAREES</sequence>
<dbReference type="Pfam" id="PF01078">
    <property type="entry name" value="Mg_chelatase"/>
    <property type="match status" value="1"/>
</dbReference>
<evidence type="ECO:0000256" key="3">
    <source>
        <dbReference type="ARBA" id="ARBA00022840"/>
    </source>
</evidence>
<dbReference type="InterPro" id="IPR045006">
    <property type="entry name" value="CHLI-like"/>
</dbReference>
<dbReference type="NCBIfam" id="TIGR00368">
    <property type="entry name" value="YifB family Mg chelatase-like AAA ATPase"/>
    <property type="match status" value="1"/>
</dbReference>
<evidence type="ECO:0000259" key="4">
    <source>
        <dbReference type="SMART" id="SM00382"/>
    </source>
</evidence>
<dbReference type="Proteomes" id="UP000176578">
    <property type="component" value="Unassembled WGS sequence"/>
</dbReference>
<evidence type="ECO:0000313" key="6">
    <source>
        <dbReference type="Proteomes" id="UP000176578"/>
    </source>
</evidence>
<dbReference type="Pfam" id="PF13541">
    <property type="entry name" value="ChlI"/>
    <property type="match status" value="1"/>
</dbReference>
<dbReference type="InterPro" id="IPR025158">
    <property type="entry name" value="Mg_chelat-rel_C"/>
</dbReference>
<comment type="similarity">
    <text evidence="1">Belongs to the Mg-chelatase subunits D/I family. ComM subfamily.</text>
</comment>
<dbReference type="SMART" id="SM00382">
    <property type="entry name" value="AAA"/>
    <property type="match status" value="1"/>
</dbReference>
<dbReference type="InterPro" id="IPR020568">
    <property type="entry name" value="Ribosomal_Su5_D2-typ_SF"/>
</dbReference>
<keyword evidence="2" id="KW-0547">Nucleotide-binding</keyword>
<dbReference type="SUPFAM" id="SSF54211">
    <property type="entry name" value="Ribosomal protein S5 domain 2-like"/>
    <property type="match status" value="1"/>
</dbReference>
<reference evidence="5 6" key="1">
    <citation type="journal article" date="2016" name="Nat. Commun.">
        <title>Thousands of microbial genomes shed light on interconnected biogeochemical processes in an aquifer system.</title>
        <authorList>
            <person name="Anantharaman K."/>
            <person name="Brown C.T."/>
            <person name="Hug L.A."/>
            <person name="Sharon I."/>
            <person name="Castelle C.J."/>
            <person name="Probst A.J."/>
            <person name="Thomas B.C."/>
            <person name="Singh A."/>
            <person name="Wilkins M.J."/>
            <person name="Karaoz U."/>
            <person name="Brodie E.L."/>
            <person name="Williams K.H."/>
            <person name="Hubbard S.S."/>
            <person name="Banfield J.F."/>
        </authorList>
    </citation>
    <scope>NUCLEOTIDE SEQUENCE [LARGE SCALE GENOMIC DNA]</scope>
</reference>
<protein>
    <submittedName>
        <fullName evidence="5">Magnesium chelatase</fullName>
    </submittedName>
</protein>
<accession>A0A1F5NM87</accession>
<dbReference type="Gene3D" id="3.30.230.10">
    <property type="match status" value="1"/>
</dbReference>
<dbReference type="Pfam" id="PF13335">
    <property type="entry name" value="Mg_chelatase_C"/>
    <property type="match status" value="1"/>
</dbReference>
<gene>
    <name evidence="5" type="ORF">A3J19_04205</name>
</gene>